<evidence type="ECO:0000256" key="1">
    <source>
        <dbReference type="SAM" id="Coils"/>
    </source>
</evidence>
<dbReference type="EMBL" id="JAUIZM010000001">
    <property type="protein sequence ID" value="KAK1403012.1"/>
    <property type="molecule type" value="Genomic_DNA"/>
</dbReference>
<feature type="coiled-coil region" evidence="1">
    <location>
        <begin position="63"/>
        <end position="97"/>
    </location>
</feature>
<proteinExistence type="predicted"/>
<evidence type="ECO:0000313" key="3">
    <source>
        <dbReference type="Proteomes" id="UP001237642"/>
    </source>
</evidence>
<organism evidence="2 3">
    <name type="scientific">Heracleum sosnowskyi</name>
    <dbReference type="NCBI Taxonomy" id="360622"/>
    <lineage>
        <taxon>Eukaryota</taxon>
        <taxon>Viridiplantae</taxon>
        <taxon>Streptophyta</taxon>
        <taxon>Embryophyta</taxon>
        <taxon>Tracheophyta</taxon>
        <taxon>Spermatophyta</taxon>
        <taxon>Magnoliopsida</taxon>
        <taxon>eudicotyledons</taxon>
        <taxon>Gunneridae</taxon>
        <taxon>Pentapetalae</taxon>
        <taxon>asterids</taxon>
        <taxon>campanulids</taxon>
        <taxon>Apiales</taxon>
        <taxon>Apiaceae</taxon>
        <taxon>Apioideae</taxon>
        <taxon>apioid superclade</taxon>
        <taxon>Tordylieae</taxon>
        <taxon>Tordyliinae</taxon>
        <taxon>Heracleum</taxon>
    </lineage>
</organism>
<reference evidence="2" key="1">
    <citation type="submission" date="2023-02" db="EMBL/GenBank/DDBJ databases">
        <title>Genome of toxic invasive species Heracleum sosnowskyi carries increased number of genes despite the absence of recent whole-genome duplications.</title>
        <authorList>
            <person name="Schelkunov M."/>
            <person name="Shtratnikova V."/>
            <person name="Makarenko M."/>
            <person name="Klepikova A."/>
            <person name="Omelchenko D."/>
            <person name="Novikova G."/>
            <person name="Obukhova E."/>
            <person name="Bogdanov V."/>
            <person name="Penin A."/>
            <person name="Logacheva M."/>
        </authorList>
    </citation>
    <scope>NUCLEOTIDE SEQUENCE</scope>
    <source>
        <strain evidence="2">Hsosn_3</strain>
        <tissue evidence="2">Leaf</tissue>
    </source>
</reference>
<reference evidence="2" key="2">
    <citation type="submission" date="2023-05" db="EMBL/GenBank/DDBJ databases">
        <authorList>
            <person name="Schelkunov M.I."/>
        </authorList>
    </citation>
    <scope>NUCLEOTIDE SEQUENCE</scope>
    <source>
        <strain evidence="2">Hsosn_3</strain>
        <tissue evidence="2">Leaf</tissue>
    </source>
</reference>
<protein>
    <submittedName>
        <fullName evidence="2">Uncharacterized protein</fullName>
    </submittedName>
</protein>
<sequence length="127" mass="14328">MNGVDSEMLVEYRNAFSYLQNIGFNVSWAVSRLEYVEHLRFSNPLIPELNAIDCRIDDDKSKLQEMQACVDDAKIKLQDLQARVNDAKTKLQDAQSLQMEKLTNIEKAFGTMGAKLAVGLIGDDLFV</sequence>
<gene>
    <name evidence="2" type="ORF">POM88_002617</name>
</gene>
<keyword evidence="3" id="KW-1185">Reference proteome</keyword>
<keyword evidence="1" id="KW-0175">Coiled coil</keyword>
<evidence type="ECO:0000313" key="2">
    <source>
        <dbReference type="EMBL" id="KAK1403012.1"/>
    </source>
</evidence>
<accession>A0AAD8JER1</accession>
<name>A0AAD8JER1_9APIA</name>
<comment type="caution">
    <text evidence="2">The sequence shown here is derived from an EMBL/GenBank/DDBJ whole genome shotgun (WGS) entry which is preliminary data.</text>
</comment>
<dbReference type="Proteomes" id="UP001237642">
    <property type="component" value="Unassembled WGS sequence"/>
</dbReference>
<dbReference type="AlphaFoldDB" id="A0AAD8JER1"/>